<dbReference type="EC" id="1.-.-.-" evidence="5"/>
<organism evidence="5 6">
    <name type="scientific">Pelagimonas varians</name>
    <dbReference type="NCBI Taxonomy" id="696760"/>
    <lineage>
        <taxon>Bacteria</taxon>
        <taxon>Pseudomonadati</taxon>
        <taxon>Pseudomonadota</taxon>
        <taxon>Alphaproteobacteria</taxon>
        <taxon>Rhodobacterales</taxon>
        <taxon>Roseobacteraceae</taxon>
        <taxon>Pelagimonas</taxon>
    </lineage>
</organism>
<dbReference type="PRINTS" id="PR00081">
    <property type="entry name" value="GDHRDH"/>
</dbReference>
<proteinExistence type="inferred from homology"/>
<name>A0A238JYR3_9RHOB</name>
<dbReference type="InterPro" id="IPR057326">
    <property type="entry name" value="KR_dom"/>
</dbReference>
<dbReference type="FunFam" id="3.40.50.720:FF:000047">
    <property type="entry name" value="NADP-dependent L-serine/L-allo-threonine dehydrogenase"/>
    <property type="match status" value="1"/>
</dbReference>
<dbReference type="Pfam" id="PF00106">
    <property type="entry name" value="adh_short"/>
    <property type="match status" value="1"/>
</dbReference>
<dbReference type="Gene3D" id="3.40.50.720">
    <property type="entry name" value="NAD(P)-binding Rossmann-like Domain"/>
    <property type="match status" value="1"/>
</dbReference>
<dbReference type="SUPFAM" id="SSF51735">
    <property type="entry name" value="NAD(P)-binding Rossmann-fold domains"/>
    <property type="match status" value="1"/>
</dbReference>
<dbReference type="InterPro" id="IPR020904">
    <property type="entry name" value="Sc_DH/Rdtase_CS"/>
</dbReference>
<dbReference type="OrthoDB" id="658698at2"/>
<evidence type="ECO:0000256" key="1">
    <source>
        <dbReference type="ARBA" id="ARBA00006484"/>
    </source>
</evidence>
<evidence type="ECO:0000256" key="2">
    <source>
        <dbReference type="ARBA" id="ARBA00023002"/>
    </source>
</evidence>
<dbReference type="AlphaFoldDB" id="A0A238JYR3"/>
<reference evidence="5 6" key="1">
    <citation type="submission" date="2017-05" db="EMBL/GenBank/DDBJ databases">
        <authorList>
            <person name="Song R."/>
            <person name="Chenine A.L."/>
            <person name="Ruprecht R.M."/>
        </authorList>
    </citation>
    <scope>NUCLEOTIDE SEQUENCE [LARGE SCALE GENOMIC DNA]</scope>
    <source>
        <strain evidence="5 6">CECT 8663</strain>
    </source>
</reference>
<evidence type="ECO:0000313" key="6">
    <source>
        <dbReference type="Proteomes" id="UP000220836"/>
    </source>
</evidence>
<keyword evidence="6" id="KW-1185">Reference proteome</keyword>
<dbReference type="PROSITE" id="PS00061">
    <property type="entry name" value="ADH_SHORT"/>
    <property type="match status" value="1"/>
</dbReference>
<evidence type="ECO:0000313" key="5">
    <source>
        <dbReference type="EMBL" id="SMX35795.1"/>
    </source>
</evidence>
<dbReference type="EMBL" id="FXYH01000002">
    <property type="protein sequence ID" value="SMX35795.1"/>
    <property type="molecule type" value="Genomic_DNA"/>
</dbReference>
<evidence type="ECO:0000259" key="4">
    <source>
        <dbReference type="SMART" id="SM00822"/>
    </source>
</evidence>
<comment type="similarity">
    <text evidence="1 3">Belongs to the short-chain dehydrogenases/reductases (SDR) family.</text>
</comment>
<dbReference type="SMART" id="SM00822">
    <property type="entry name" value="PKS_KR"/>
    <property type="match status" value="1"/>
</dbReference>
<evidence type="ECO:0000256" key="3">
    <source>
        <dbReference type="RuleBase" id="RU000363"/>
    </source>
</evidence>
<gene>
    <name evidence="5" type="ORF">PEV8663_00596</name>
</gene>
<dbReference type="PRINTS" id="PR00080">
    <property type="entry name" value="SDRFAMILY"/>
</dbReference>
<dbReference type="RefSeq" id="WP_097803149.1">
    <property type="nucleotide sequence ID" value="NZ_FXYH01000002.1"/>
</dbReference>
<dbReference type="PANTHER" id="PTHR43115">
    <property type="entry name" value="DEHYDROGENASE/REDUCTASE SDR FAMILY MEMBER 11"/>
    <property type="match status" value="1"/>
</dbReference>
<keyword evidence="2 5" id="KW-0560">Oxidoreductase</keyword>
<dbReference type="InterPro" id="IPR002347">
    <property type="entry name" value="SDR_fam"/>
</dbReference>
<accession>A0A238JYR3</accession>
<sequence length="238" mass="25510">MKIAIVTGATSGIGEATSRSLINAGYQVMLTGRRVDRLEALAQDLGERSAYHVTDVTSRQDMTALVEKTIQTFGEPNVLINNAGVMPLSFFASRKVDEWDQMIDVNLKGVLYGIDAVLPYMLGQEDGHIVNVASIAGLQAGPAFGAYSATKFGVRALSESLRQEVGAKNIRVSVISPGTVQTELFGTITDENVLSVIQAGFDYEPMQPQVIASSILYALDQPNSVCVSEIVVRPTGQV</sequence>
<dbReference type="Proteomes" id="UP000220836">
    <property type="component" value="Unassembled WGS sequence"/>
</dbReference>
<dbReference type="GO" id="GO:0016616">
    <property type="term" value="F:oxidoreductase activity, acting on the CH-OH group of donors, NAD or NADP as acceptor"/>
    <property type="evidence" value="ECO:0007669"/>
    <property type="project" value="UniProtKB-ARBA"/>
</dbReference>
<feature type="domain" description="Ketoreductase" evidence="4">
    <location>
        <begin position="2"/>
        <end position="183"/>
    </location>
</feature>
<protein>
    <submittedName>
        <fullName evidence="5">Putative oxidoreductase</fullName>
        <ecNumber evidence="5">1.-.-.-</ecNumber>
    </submittedName>
</protein>
<dbReference type="InterPro" id="IPR036291">
    <property type="entry name" value="NAD(P)-bd_dom_sf"/>
</dbReference>
<dbReference type="PANTHER" id="PTHR43115:SF4">
    <property type="entry name" value="DEHYDROGENASE_REDUCTASE SDR FAMILY MEMBER 11"/>
    <property type="match status" value="1"/>
</dbReference>